<dbReference type="NCBIfam" id="NF037970">
    <property type="entry name" value="vanZ_1"/>
    <property type="match status" value="1"/>
</dbReference>
<feature type="region of interest" description="Disordered" evidence="1">
    <location>
        <begin position="163"/>
        <end position="207"/>
    </location>
</feature>
<keyword evidence="2" id="KW-0812">Transmembrane</keyword>
<feature type="transmembrane region" description="Helical" evidence="2">
    <location>
        <begin position="133"/>
        <end position="157"/>
    </location>
</feature>
<gene>
    <name evidence="4" type="ORF">H9882_07295</name>
</gene>
<feature type="transmembrane region" description="Helical" evidence="2">
    <location>
        <begin position="74"/>
        <end position="91"/>
    </location>
</feature>
<dbReference type="Proteomes" id="UP000713596">
    <property type="component" value="Unassembled WGS sequence"/>
</dbReference>
<organism evidence="4 5">
    <name type="scientific">Candidatus Allofournierella pullistercoris</name>
    <dbReference type="NCBI Taxonomy" id="2838597"/>
    <lineage>
        <taxon>Bacteria</taxon>
        <taxon>Bacillati</taxon>
        <taxon>Bacillota</taxon>
        <taxon>Clostridia</taxon>
        <taxon>Eubacteriales</taxon>
        <taxon>Oscillospiraceae</taxon>
        <taxon>Allofournierella</taxon>
    </lineage>
</organism>
<feature type="domain" description="VanZ-like" evidence="3">
    <location>
        <begin position="17"/>
        <end position="144"/>
    </location>
</feature>
<protein>
    <submittedName>
        <fullName evidence="4">VanZ family protein</fullName>
    </submittedName>
</protein>
<evidence type="ECO:0000256" key="2">
    <source>
        <dbReference type="SAM" id="Phobius"/>
    </source>
</evidence>
<evidence type="ECO:0000313" key="5">
    <source>
        <dbReference type="Proteomes" id="UP000713596"/>
    </source>
</evidence>
<keyword evidence="2" id="KW-0472">Membrane</keyword>
<proteinExistence type="predicted"/>
<feature type="compositionally biased region" description="Acidic residues" evidence="1">
    <location>
        <begin position="178"/>
        <end position="200"/>
    </location>
</feature>
<reference evidence="4" key="1">
    <citation type="journal article" date="2021" name="PeerJ">
        <title>Extensive microbial diversity within the chicken gut microbiome revealed by metagenomics and culture.</title>
        <authorList>
            <person name="Gilroy R."/>
            <person name="Ravi A."/>
            <person name="Getino M."/>
            <person name="Pursley I."/>
            <person name="Horton D.L."/>
            <person name="Alikhan N.F."/>
            <person name="Baker D."/>
            <person name="Gharbi K."/>
            <person name="Hall N."/>
            <person name="Watson M."/>
            <person name="Adriaenssens E.M."/>
            <person name="Foster-Nyarko E."/>
            <person name="Jarju S."/>
            <person name="Secka A."/>
            <person name="Antonio M."/>
            <person name="Oren A."/>
            <person name="Chaudhuri R.R."/>
            <person name="La Ragione R."/>
            <person name="Hildebrand F."/>
            <person name="Pallen M.J."/>
        </authorList>
    </citation>
    <scope>NUCLEOTIDE SEQUENCE</scope>
    <source>
        <strain evidence="4">B5_2728</strain>
    </source>
</reference>
<reference evidence="4" key="2">
    <citation type="submission" date="2021-04" db="EMBL/GenBank/DDBJ databases">
        <authorList>
            <person name="Gilroy R."/>
        </authorList>
    </citation>
    <scope>NUCLEOTIDE SEQUENCE</scope>
    <source>
        <strain evidence="4">B5_2728</strain>
    </source>
</reference>
<dbReference type="AlphaFoldDB" id="A0A948T3P4"/>
<dbReference type="EMBL" id="JAHLFP010000064">
    <property type="protein sequence ID" value="MBU3806676.1"/>
    <property type="molecule type" value="Genomic_DNA"/>
</dbReference>
<dbReference type="Pfam" id="PF04892">
    <property type="entry name" value="VanZ"/>
    <property type="match status" value="1"/>
</dbReference>
<accession>A0A948T3P4</accession>
<keyword evidence="2" id="KW-1133">Transmembrane helix</keyword>
<evidence type="ECO:0000259" key="3">
    <source>
        <dbReference type="Pfam" id="PF04892"/>
    </source>
</evidence>
<comment type="caution">
    <text evidence="4">The sequence shown here is derived from an EMBL/GenBank/DDBJ whole genome shotgun (WGS) entry which is preliminary data.</text>
</comment>
<sequence>MNEKTKSIWRDVFRVLFTLCLVYSVAFIFGNSLQVGDVSSDRSEQVRQLINQVLGFVGLGPVSLHFVRKLAHFAEFMIMGFWFMLCLRVYTRHYIRHISWPLFLGLTTAAVDETIQMFVKGRGSSLKDVWIDFSGFVTGLFVALCLLMFVQMCWILYKHRNDDKPRPRVKQPPMDEIAPVEEEESDQWQEWEDSTQEDEDYGTHLRY</sequence>
<feature type="transmembrane region" description="Helical" evidence="2">
    <location>
        <begin position="12"/>
        <end position="29"/>
    </location>
</feature>
<evidence type="ECO:0000313" key="4">
    <source>
        <dbReference type="EMBL" id="MBU3806676.1"/>
    </source>
</evidence>
<evidence type="ECO:0000256" key="1">
    <source>
        <dbReference type="SAM" id="MobiDB-lite"/>
    </source>
</evidence>
<name>A0A948T3P4_9FIRM</name>
<dbReference type="InterPro" id="IPR006976">
    <property type="entry name" value="VanZ-like"/>
</dbReference>